<organism evidence="1 2">
    <name type="scientific">Ralstonia solanacearum</name>
    <name type="common">Pseudomonas solanacearum</name>
    <dbReference type="NCBI Taxonomy" id="305"/>
    <lineage>
        <taxon>Bacteria</taxon>
        <taxon>Pseudomonadati</taxon>
        <taxon>Pseudomonadota</taxon>
        <taxon>Betaproteobacteria</taxon>
        <taxon>Burkholderiales</taxon>
        <taxon>Burkholderiaceae</taxon>
        <taxon>Ralstonia</taxon>
        <taxon>Ralstonia solanacearum species complex</taxon>
    </lineage>
</organism>
<dbReference type="Proteomes" id="UP001144050">
    <property type="component" value="Unassembled WGS sequence"/>
</dbReference>
<name>A0AAW5ZXS2_RALSL</name>
<evidence type="ECO:0000313" key="1">
    <source>
        <dbReference type="EMBL" id="MDB0574003.1"/>
    </source>
</evidence>
<sequence>MKQWDAFTALTNEIHEAMAQMGPIAHGLAVLVANTDPTDPAQVAIPINAMRAGVELKKRAEELLERFEVMAKICTGEKRRPDESLMEFVERFCTMEDAEISGAMAKNGVRLVGRYR</sequence>
<evidence type="ECO:0000313" key="2">
    <source>
        <dbReference type="Proteomes" id="UP001144050"/>
    </source>
</evidence>
<protein>
    <submittedName>
        <fullName evidence="1">Uncharacterized protein</fullName>
    </submittedName>
</protein>
<dbReference type="RefSeq" id="WP_271657449.1">
    <property type="nucleotide sequence ID" value="NZ_JAIVFG010000093.1"/>
</dbReference>
<reference evidence="1" key="1">
    <citation type="submission" date="2021-09" db="EMBL/GenBank/DDBJ databases">
        <title>Genomic analysis of Ralstonia spp.</title>
        <authorList>
            <person name="Aburjaile F."/>
            <person name="Ariute J.C."/>
            <person name="Pais A.K.L."/>
            <person name="Albuquerque G.M.R."/>
            <person name="Silva A.M.F."/>
            <person name="Brenig B."/>
            <person name="Azevedo V."/>
            <person name="Matiuzzi M."/>
            <person name="Ramos R."/>
            <person name="Goes-Neto A."/>
            <person name="Soares S."/>
            <person name="Iseppon A.M.B."/>
            <person name="Souza E."/>
            <person name="Gama M."/>
        </authorList>
    </citation>
    <scope>NUCLEOTIDE SEQUENCE</scope>
    <source>
        <strain evidence="1">CCRMRs91</strain>
    </source>
</reference>
<comment type="caution">
    <text evidence="1">The sequence shown here is derived from an EMBL/GenBank/DDBJ whole genome shotgun (WGS) entry which is preliminary data.</text>
</comment>
<accession>A0AAW5ZXS2</accession>
<proteinExistence type="predicted"/>
<gene>
    <name evidence="1" type="ORF">LBW59_25050</name>
</gene>
<dbReference type="AlphaFoldDB" id="A0AAW5ZXS2"/>
<dbReference type="EMBL" id="JAIVFG010000093">
    <property type="protein sequence ID" value="MDB0574003.1"/>
    <property type="molecule type" value="Genomic_DNA"/>
</dbReference>